<gene>
    <name evidence="2" type="ORF">AAF712_007316</name>
</gene>
<proteinExistence type="predicted"/>
<comment type="caution">
    <text evidence="2">The sequence shown here is derived from an EMBL/GenBank/DDBJ whole genome shotgun (WGS) entry which is preliminary data.</text>
</comment>
<evidence type="ECO:0000313" key="3">
    <source>
        <dbReference type="Proteomes" id="UP001437256"/>
    </source>
</evidence>
<dbReference type="Proteomes" id="UP001437256">
    <property type="component" value="Unassembled WGS sequence"/>
</dbReference>
<dbReference type="EMBL" id="JBBXMP010000044">
    <property type="protein sequence ID" value="KAL0065675.1"/>
    <property type="molecule type" value="Genomic_DNA"/>
</dbReference>
<accession>A0ABR2ZWI2</accession>
<keyword evidence="1" id="KW-0732">Signal</keyword>
<keyword evidence="3" id="KW-1185">Reference proteome</keyword>
<organism evidence="2 3">
    <name type="scientific">Marasmius tenuissimus</name>
    <dbReference type="NCBI Taxonomy" id="585030"/>
    <lineage>
        <taxon>Eukaryota</taxon>
        <taxon>Fungi</taxon>
        <taxon>Dikarya</taxon>
        <taxon>Basidiomycota</taxon>
        <taxon>Agaricomycotina</taxon>
        <taxon>Agaricomycetes</taxon>
        <taxon>Agaricomycetidae</taxon>
        <taxon>Agaricales</taxon>
        <taxon>Marasmiineae</taxon>
        <taxon>Marasmiaceae</taxon>
        <taxon>Marasmius</taxon>
    </lineage>
</organism>
<protein>
    <submittedName>
        <fullName evidence="2">Uncharacterized protein</fullName>
    </submittedName>
</protein>
<evidence type="ECO:0000313" key="2">
    <source>
        <dbReference type="EMBL" id="KAL0065675.1"/>
    </source>
</evidence>
<feature type="chain" id="PRO_5046420799" evidence="1">
    <location>
        <begin position="21"/>
        <end position="305"/>
    </location>
</feature>
<reference evidence="2 3" key="1">
    <citation type="submission" date="2024-05" db="EMBL/GenBank/DDBJ databases">
        <title>A draft genome resource for the thread blight pathogen Marasmius tenuissimus strain MS-2.</title>
        <authorList>
            <person name="Yulfo-Soto G.E."/>
            <person name="Baruah I.K."/>
            <person name="Amoako-Attah I."/>
            <person name="Bukari Y."/>
            <person name="Meinhardt L.W."/>
            <person name="Bailey B.A."/>
            <person name="Cohen S.P."/>
        </authorList>
    </citation>
    <scope>NUCLEOTIDE SEQUENCE [LARGE SCALE GENOMIC DNA]</scope>
    <source>
        <strain evidence="2 3">MS-2</strain>
    </source>
</reference>
<feature type="signal peptide" evidence="1">
    <location>
        <begin position="1"/>
        <end position="20"/>
    </location>
</feature>
<name>A0ABR2ZWI2_9AGAR</name>
<sequence>MLLPSNSFLLLLCLPSLVLAHDERSWSIRRLWRRASRKTTAEGFVNPKDDGGSFLTKVFDVWPEDLGEPVNIIISANSDADVLEDRETGGGLRNYYLSLDFSGECLGQHAGSSQQVNLGDGHGLLNETAVIRYNYDDPQLGSCKESIQGGNHFRYWVQNGPNANTGAIFIAASYEKPIAENHAIVKNGYNLGRDYIVGNITNSVIPTANLTNQSTYSGETAYGGFKYFTSVKYLSGLLSNTSISINHNDSVPEDGMNAVDGLVALLEVKITERPQNDAIAMLPARAWQIPTLLVLLVATALSISL</sequence>
<evidence type="ECO:0000256" key="1">
    <source>
        <dbReference type="SAM" id="SignalP"/>
    </source>
</evidence>